<dbReference type="SMART" id="SM00829">
    <property type="entry name" value="PKS_ER"/>
    <property type="match status" value="1"/>
</dbReference>
<protein>
    <submittedName>
        <fullName evidence="5">Threonine dehydrogenase</fullName>
    </submittedName>
</protein>
<dbReference type="SUPFAM" id="SSF51735">
    <property type="entry name" value="NAD(P)-binding Rossmann-fold domains"/>
    <property type="match status" value="1"/>
</dbReference>
<name>A0A0S7BEL2_9CHLR</name>
<dbReference type="Gene3D" id="3.40.50.720">
    <property type="entry name" value="NAD(P)-binding Rossmann-like Domain"/>
    <property type="match status" value="1"/>
</dbReference>
<dbReference type="InterPro" id="IPR050129">
    <property type="entry name" value="Zn_alcohol_dh"/>
</dbReference>
<dbReference type="OrthoDB" id="9766898at2"/>
<dbReference type="RefSeq" id="WP_083522443.1">
    <property type="nucleotide sequence ID" value="NZ_DF967972.1"/>
</dbReference>
<evidence type="ECO:0000256" key="2">
    <source>
        <dbReference type="ARBA" id="ARBA00022833"/>
    </source>
</evidence>
<sequence length="339" mass="35631">MRCAAAGQPGKIQLIDFPDPQVGPRDVMLATSACGICATDLKSIAKGAEKPEYALGHEVVGKVIEAGNQSRWTIGQRAVVAPYLPCGACHYCLNGQPTLCKHLFDTCPFPGGMAERVFVPGDLVKRGLIPVSDTLSDEYAALAEPLGCVIKGIEDSQVETGDSVLVIGDGPMGLMAAAVARAYGAFPVMVAGMTPSRLEAAYQNFADVVVDVTQVDLQAEVKKHTSGRGADVVIAAVSAGETLMTAIQCVRPGGTVNAFAGVPDGTTIPLDLRKLHYNQIHLTGSFGTAPEHMVKALHLLDHKKVPAGAIVTACYPFTQIQEAVDVALQRQGLKIVVTF</sequence>
<accession>A0A0S7BEL2</accession>
<proteinExistence type="predicted"/>
<evidence type="ECO:0000313" key="5">
    <source>
        <dbReference type="EMBL" id="GAP13981.1"/>
    </source>
</evidence>
<dbReference type="Proteomes" id="UP000055060">
    <property type="component" value="Unassembled WGS sequence"/>
</dbReference>
<dbReference type="EMBL" id="DF967972">
    <property type="protein sequence ID" value="GAP13981.1"/>
    <property type="molecule type" value="Genomic_DNA"/>
</dbReference>
<organism evidence="5">
    <name type="scientific">Longilinea arvoryzae</name>
    <dbReference type="NCBI Taxonomy" id="360412"/>
    <lineage>
        <taxon>Bacteria</taxon>
        <taxon>Bacillati</taxon>
        <taxon>Chloroflexota</taxon>
        <taxon>Anaerolineae</taxon>
        <taxon>Anaerolineales</taxon>
        <taxon>Anaerolineaceae</taxon>
        <taxon>Longilinea</taxon>
    </lineage>
</organism>
<evidence type="ECO:0000256" key="1">
    <source>
        <dbReference type="ARBA" id="ARBA00022723"/>
    </source>
</evidence>
<dbReference type="Pfam" id="PF00107">
    <property type="entry name" value="ADH_zinc_N"/>
    <property type="match status" value="1"/>
</dbReference>
<feature type="domain" description="Enoyl reductase (ER)" evidence="4">
    <location>
        <begin position="7"/>
        <end position="337"/>
    </location>
</feature>
<evidence type="ECO:0000313" key="6">
    <source>
        <dbReference type="Proteomes" id="UP000055060"/>
    </source>
</evidence>
<dbReference type="Pfam" id="PF08240">
    <property type="entry name" value="ADH_N"/>
    <property type="match status" value="1"/>
</dbReference>
<dbReference type="InterPro" id="IPR011032">
    <property type="entry name" value="GroES-like_sf"/>
</dbReference>
<dbReference type="GO" id="GO:0046872">
    <property type="term" value="F:metal ion binding"/>
    <property type="evidence" value="ECO:0007669"/>
    <property type="project" value="UniProtKB-KW"/>
</dbReference>
<dbReference type="InterPro" id="IPR013149">
    <property type="entry name" value="ADH-like_C"/>
</dbReference>
<dbReference type="PANTHER" id="PTHR43401:SF2">
    <property type="entry name" value="L-THREONINE 3-DEHYDROGENASE"/>
    <property type="match status" value="1"/>
</dbReference>
<evidence type="ECO:0000256" key="3">
    <source>
        <dbReference type="ARBA" id="ARBA00023002"/>
    </source>
</evidence>
<dbReference type="InterPro" id="IPR036291">
    <property type="entry name" value="NAD(P)-bd_dom_sf"/>
</dbReference>
<gene>
    <name evidence="5" type="ORF">LARV_01740</name>
</gene>
<keyword evidence="6" id="KW-1185">Reference proteome</keyword>
<dbReference type="Gene3D" id="3.90.180.10">
    <property type="entry name" value="Medium-chain alcohol dehydrogenases, catalytic domain"/>
    <property type="match status" value="1"/>
</dbReference>
<dbReference type="PANTHER" id="PTHR43401">
    <property type="entry name" value="L-THREONINE 3-DEHYDROGENASE"/>
    <property type="match status" value="1"/>
</dbReference>
<dbReference type="GO" id="GO:0016491">
    <property type="term" value="F:oxidoreductase activity"/>
    <property type="evidence" value="ECO:0007669"/>
    <property type="project" value="UniProtKB-KW"/>
</dbReference>
<reference evidence="5" key="1">
    <citation type="submission" date="2015-07" db="EMBL/GenBank/DDBJ databases">
        <title>Draft Genome Sequences of Anaerolinea thermolimosa IMO-1, Bellilinea caldifistulae GOMI-1, Leptolinea tardivitalis YMTK-2, Levilinea saccharolytica KIBI-1,Longilinea arvoryzae KOME-1, Previously Described as Members of the Anaerolineaceae (Chloroflexi).</title>
        <authorList>
            <person name="Sekiguchi Y."/>
            <person name="Ohashi A."/>
            <person name="Matsuura N."/>
            <person name="Tourlousse M.D."/>
        </authorList>
    </citation>
    <scope>NUCLEOTIDE SEQUENCE [LARGE SCALE GENOMIC DNA]</scope>
    <source>
        <strain evidence="5">KOME-1</strain>
    </source>
</reference>
<dbReference type="InterPro" id="IPR013154">
    <property type="entry name" value="ADH-like_N"/>
</dbReference>
<keyword evidence="2" id="KW-0862">Zinc</keyword>
<evidence type="ECO:0000259" key="4">
    <source>
        <dbReference type="SMART" id="SM00829"/>
    </source>
</evidence>
<keyword evidence="3" id="KW-0560">Oxidoreductase</keyword>
<dbReference type="SUPFAM" id="SSF50129">
    <property type="entry name" value="GroES-like"/>
    <property type="match status" value="1"/>
</dbReference>
<keyword evidence="1" id="KW-0479">Metal-binding</keyword>
<dbReference type="AlphaFoldDB" id="A0A0S7BEL2"/>
<dbReference type="InterPro" id="IPR020843">
    <property type="entry name" value="ER"/>
</dbReference>
<dbReference type="STRING" id="360412.LARV_01740"/>